<dbReference type="Proteomes" id="UP000010366">
    <property type="component" value="Chromosome"/>
</dbReference>
<keyword evidence="2" id="KW-1185">Reference proteome</keyword>
<dbReference type="KEGG" id="cmp:Cha6605_4561"/>
<dbReference type="Gene3D" id="3.40.960.10">
    <property type="entry name" value="VSR Endonuclease"/>
    <property type="match status" value="1"/>
</dbReference>
<dbReference type="AlphaFoldDB" id="K9UKX2"/>
<organism evidence="1 2">
    <name type="scientific">Chamaesiphon minutus (strain ATCC 27169 / PCC 6605)</name>
    <dbReference type="NCBI Taxonomy" id="1173020"/>
    <lineage>
        <taxon>Bacteria</taxon>
        <taxon>Bacillati</taxon>
        <taxon>Cyanobacteriota</taxon>
        <taxon>Cyanophyceae</taxon>
        <taxon>Gomontiellales</taxon>
        <taxon>Chamaesiphonaceae</taxon>
        <taxon>Chamaesiphon</taxon>
    </lineage>
</organism>
<evidence type="ECO:0000313" key="2">
    <source>
        <dbReference type="Proteomes" id="UP000010366"/>
    </source>
</evidence>
<dbReference type="HOGENOM" id="CLU_2012429_0_0_3"/>
<proteinExistence type="predicted"/>
<name>K9UKX2_CHAP6</name>
<gene>
    <name evidence="1" type="ORF">Cha6605_4561</name>
</gene>
<protein>
    <recommendedName>
        <fullName evidence="3">DUF559 domain-containing protein</fullName>
    </recommendedName>
</protein>
<evidence type="ECO:0008006" key="3">
    <source>
        <dbReference type="Google" id="ProtNLM"/>
    </source>
</evidence>
<dbReference type="EMBL" id="CP003600">
    <property type="protein sequence ID" value="AFY95480.1"/>
    <property type="molecule type" value="Genomic_DNA"/>
</dbReference>
<dbReference type="STRING" id="1173020.Cha6605_4561"/>
<sequence>MSHLEQQFADLWLSLYPDIDLHSEYRFIPPRRYRWDFCHLKSKVAIEIQGGVWMQRSGHSGGTGLVKDYEKLCLAAALGWRVFLLADSMINDEYLKLIAEAIEHSPRQPPGANIELI</sequence>
<dbReference type="eggNOG" id="ENOG5033M8M">
    <property type="taxonomic scope" value="Bacteria"/>
</dbReference>
<accession>K9UKX2</accession>
<evidence type="ECO:0000313" key="1">
    <source>
        <dbReference type="EMBL" id="AFY95480.1"/>
    </source>
</evidence>
<reference evidence="1 2" key="1">
    <citation type="submission" date="2012-05" db="EMBL/GenBank/DDBJ databases">
        <title>Finished chromosome of genome of Chamaesiphon sp. PCC 6605.</title>
        <authorList>
            <consortium name="US DOE Joint Genome Institute"/>
            <person name="Gugger M."/>
            <person name="Coursin T."/>
            <person name="Rippka R."/>
            <person name="Tandeau De Marsac N."/>
            <person name="Huntemann M."/>
            <person name="Wei C.-L."/>
            <person name="Han J."/>
            <person name="Detter J.C."/>
            <person name="Han C."/>
            <person name="Tapia R."/>
            <person name="Chen A."/>
            <person name="Kyrpides N."/>
            <person name="Mavromatis K."/>
            <person name="Markowitz V."/>
            <person name="Szeto E."/>
            <person name="Ivanova N."/>
            <person name="Pagani I."/>
            <person name="Pati A."/>
            <person name="Goodwin L."/>
            <person name="Nordberg H.P."/>
            <person name="Cantor M.N."/>
            <person name="Hua S.X."/>
            <person name="Woyke T."/>
            <person name="Kerfeld C.A."/>
        </authorList>
    </citation>
    <scope>NUCLEOTIDE SEQUENCE [LARGE SCALE GENOMIC DNA]</scope>
    <source>
        <strain evidence="2">ATCC 27169 / PCC 6605</strain>
    </source>
</reference>